<dbReference type="InterPro" id="IPR039420">
    <property type="entry name" value="WalR-like"/>
</dbReference>
<sequence length="173" mass="19694">MRILVIEDEIKSAEYLQNGLTESGYVVDVACNGRDGLYMASEFKYDLILLDVMMPEMDGWEVMRHLRGKETPVLFLTARGTLEDRLKGLDLGTDDYLVKPFSFAELLARIRVALRRGRLLKQEDVVEESNCVTGFNACFPLDRGRKVTHLPARPRKQLCQLVASERKSVNSQL</sequence>
<comment type="caution">
    <text evidence="8">The sequence shown here is derived from an EMBL/GenBank/DDBJ whole genome shotgun (WGS) entry which is preliminary data.</text>
</comment>
<feature type="domain" description="Response regulatory" evidence="7">
    <location>
        <begin position="2"/>
        <end position="114"/>
    </location>
</feature>
<evidence type="ECO:0000256" key="4">
    <source>
        <dbReference type="ARBA" id="ARBA00023125"/>
    </source>
</evidence>
<dbReference type="FunFam" id="3.40.50.2300:FF:000001">
    <property type="entry name" value="DNA-binding response regulator PhoB"/>
    <property type="match status" value="1"/>
</dbReference>
<reference evidence="8" key="1">
    <citation type="submission" date="2019-12" db="EMBL/GenBank/DDBJ databases">
        <title>Novel species isolated from a subtropical stream in China.</title>
        <authorList>
            <person name="Lu H."/>
        </authorList>
    </citation>
    <scope>NUCLEOTIDE SEQUENCE [LARGE SCALE GENOMIC DNA]</scope>
    <source>
        <strain evidence="8">FT93W</strain>
    </source>
</reference>
<dbReference type="SUPFAM" id="SSF52172">
    <property type="entry name" value="CheY-like"/>
    <property type="match status" value="1"/>
</dbReference>
<name>A0A845I382_9BURK</name>
<accession>A0A845I382</accession>
<dbReference type="GO" id="GO:0006355">
    <property type="term" value="P:regulation of DNA-templated transcription"/>
    <property type="evidence" value="ECO:0007669"/>
    <property type="project" value="TreeGrafter"/>
</dbReference>
<dbReference type="GO" id="GO:0000976">
    <property type="term" value="F:transcription cis-regulatory region binding"/>
    <property type="evidence" value="ECO:0007669"/>
    <property type="project" value="TreeGrafter"/>
</dbReference>
<organism evidence="8 9">
    <name type="scientific">Duganella fentianensis</name>
    <dbReference type="NCBI Taxonomy" id="2692177"/>
    <lineage>
        <taxon>Bacteria</taxon>
        <taxon>Pseudomonadati</taxon>
        <taxon>Pseudomonadota</taxon>
        <taxon>Betaproteobacteria</taxon>
        <taxon>Burkholderiales</taxon>
        <taxon>Oxalobacteraceae</taxon>
        <taxon>Telluria group</taxon>
        <taxon>Duganella</taxon>
    </lineage>
</organism>
<evidence type="ECO:0000256" key="2">
    <source>
        <dbReference type="ARBA" id="ARBA00023012"/>
    </source>
</evidence>
<dbReference type="SMART" id="SM00448">
    <property type="entry name" value="REC"/>
    <property type="match status" value="1"/>
</dbReference>
<evidence type="ECO:0000256" key="5">
    <source>
        <dbReference type="ARBA" id="ARBA00023163"/>
    </source>
</evidence>
<gene>
    <name evidence="8" type="ORF">GTP23_21730</name>
</gene>
<dbReference type="GO" id="GO:0005829">
    <property type="term" value="C:cytosol"/>
    <property type="evidence" value="ECO:0007669"/>
    <property type="project" value="TreeGrafter"/>
</dbReference>
<keyword evidence="2" id="KW-0902">Two-component regulatory system</keyword>
<proteinExistence type="predicted"/>
<evidence type="ECO:0000259" key="7">
    <source>
        <dbReference type="PROSITE" id="PS50110"/>
    </source>
</evidence>
<evidence type="ECO:0000256" key="1">
    <source>
        <dbReference type="ARBA" id="ARBA00022553"/>
    </source>
</evidence>
<dbReference type="CDD" id="cd19935">
    <property type="entry name" value="REC_OmpR_CusR-like"/>
    <property type="match status" value="1"/>
</dbReference>
<dbReference type="Pfam" id="PF00072">
    <property type="entry name" value="Response_reg"/>
    <property type="match status" value="1"/>
</dbReference>
<keyword evidence="4" id="KW-0238">DNA-binding</keyword>
<dbReference type="PANTHER" id="PTHR48111:SF76">
    <property type="entry name" value="TWO-COMPONENT RESPONSE REGULATOR"/>
    <property type="match status" value="1"/>
</dbReference>
<dbReference type="EMBL" id="WWCL01000008">
    <property type="protein sequence ID" value="MYN47662.1"/>
    <property type="molecule type" value="Genomic_DNA"/>
</dbReference>
<protein>
    <submittedName>
        <fullName evidence="8">Response regulator</fullName>
    </submittedName>
</protein>
<keyword evidence="1 6" id="KW-0597">Phosphoprotein</keyword>
<evidence type="ECO:0000256" key="6">
    <source>
        <dbReference type="PROSITE-ProRule" id="PRU00169"/>
    </source>
</evidence>
<evidence type="ECO:0000256" key="3">
    <source>
        <dbReference type="ARBA" id="ARBA00023015"/>
    </source>
</evidence>
<keyword evidence="5" id="KW-0804">Transcription</keyword>
<dbReference type="Gene3D" id="3.40.50.2300">
    <property type="match status" value="1"/>
</dbReference>
<dbReference type="GO" id="GO:0032993">
    <property type="term" value="C:protein-DNA complex"/>
    <property type="evidence" value="ECO:0007669"/>
    <property type="project" value="TreeGrafter"/>
</dbReference>
<dbReference type="InterPro" id="IPR011006">
    <property type="entry name" value="CheY-like_superfamily"/>
</dbReference>
<dbReference type="Proteomes" id="UP000444316">
    <property type="component" value="Unassembled WGS sequence"/>
</dbReference>
<dbReference type="GO" id="GO:0000156">
    <property type="term" value="F:phosphorelay response regulator activity"/>
    <property type="evidence" value="ECO:0007669"/>
    <property type="project" value="TreeGrafter"/>
</dbReference>
<evidence type="ECO:0000313" key="8">
    <source>
        <dbReference type="EMBL" id="MYN47662.1"/>
    </source>
</evidence>
<evidence type="ECO:0000313" key="9">
    <source>
        <dbReference type="Proteomes" id="UP000444316"/>
    </source>
</evidence>
<dbReference type="InterPro" id="IPR001789">
    <property type="entry name" value="Sig_transdc_resp-reg_receiver"/>
</dbReference>
<dbReference type="AlphaFoldDB" id="A0A845I382"/>
<feature type="modified residue" description="4-aspartylphosphate" evidence="6">
    <location>
        <position position="51"/>
    </location>
</feature>
<keyword evidence="3" id="KW-0805">Transcription regulation</keyword>
<dbReference type="PROSITE" id="PS50110">
    <property type="entry name" value="RESPONSE_REGULATORY"/>
    <property type="match status" value="1"/>
</dbReference>
<keyword evidence="9" id="KW-1185">Reference proteome</keyword>
<dbReference type="PANTHER" id="PTHR48111">
    <property type="entry name" value="REGULATOR OF RPOS"/>
    <property type="match status" value="1"/>
</dbReference>